<dbReference type="Pfam" id="PF01427">
    <property type="entry name" value="Peptidase_M15"/>
    <property type="match status" value="1"/>
</dbReference>
<feature type="binding site" evidence="9">
    <location>
        <position position="146"/>
    </location>
    <ligand>
        <name>Zn(2+)</name>
        <dbReference type="ChEBI" id="CHEBI:29105"/>
        <note>catalytic</note>
    </ligand>
</feature>
<dbReference type="GO" id="GO:0071555">
    <property type="term" value="P:cell wall organization"/>
    <property type="evidence" value="ECO:0007669"/>
    <property type="project" value="UniProtKB-KW"/>
</dbReference>
<keyword evidence="5 9" id="KW-0862">Zinc</keyword>
<dbReference type="eggNOG" id="COG2173">
    <property type="taxonomic scope" value="Bacteria"/>
</dbReference>
<keyword evidence="4 9" id="KW-0378">Hydrolase</keyword>
<dbReference type="PANTHER" id="PTHR43126:SF2">
    <property type="entry name" value="D-ALANYL-D-ALANINE DIPEPTIDASE"/>
    <property type="match status" value="1"/>
</dbReference>
<comment type="similarity">
    <text evidence="9 10">Belongs to the peptidase M15D family.</text>
</comment>
<comment type="cofactor">
    <cofactor evidence="9">
        <name>Zn(2+)</name>
        <dbReference type="ChEBI" id="CHEBI:29105"/>
    </cofactor>
    <text evidence="9">Binds 1 zinc ion per subunit.</text>
</comment>
<sequence length="251" mass="28951">MSSYRLQNQIPPSNDFSWDNYRQISIEDNGEVLIPLSTSNRLVTYPFYAKMGIANAIPECFVRESVFDKLHQVTRLMPSGIRLVVLDGWRPFSVQQYLFDTLINILKKSFPNHAESYLHEKAKSLVSPPSTDVKAPSPHLTGGSVDVTLCDDMGRFLDMGTHFDEASQYSWTDALEAPSWNNKTPQENRRILYNAMIEVGFTNLPSEWWHYDFGNQLWAYRTESKKAIYGVTRPRDILKQWESEIIDNGFI</sequence>
<proteinExistence type="inferred from homology"/>
<keyword evidence="3 9" id="KW-0479">Metal-binding</keyword>
<name>A6VY41_MARMS</name>
<keyword evidence="8 10" id="KW-0961">Cell wall biogenesis/degradation</keyword>
<dbReference type="Gene3D" id="3.30.1380.10">
    <property type="match status" value="1"/>
</dbReference>
<feature type="active site" description="Proton donor/acceptor" evidence="9">
    <location>
        <position position="207"/>
    </location>
</feature>
<dbReference type="PIRSF" id="PIRSF026671">
    <property type="entry name" value="AA_dipeptidase"/>
    <property type="match status" value="1"/>
</dbReference>
<reference evidence="11" key="1">
    <citation type="submission" date="2007-06" db="EMBL/GenBank/DDBJ databases">
        <title>Complete sequence of Marinomonas sp. MWYL1.</title>
        <authorList>
            <consortium name="US DOE Joint Genome Institute"/>
            <person name="Copeland A."/>
            <person name="Lucas S."/>
            <person name="Lapidus A."/>
            <person name="Barry K."/>
            <person name="Glavina del Rio T."/>
            <person name="Dalin E."/>
            <person name="Tice H."/>
            <person name="Pitluck S."/>
            <person name="Kiss H."/>
            <person name="Brettin T."/>
            <person name="Bruce D."/>
            <person name="Detter J.C."/>
            <person name="Han C."/>
            <person name="Schmutz J."/>
            <person name="Larimer F."/>
            <person name="Land M."/>
            <person name="Hauser L."/>
            <person name="Kyrpides N."/>
            <person name="Kim E."/>
            <person name="Johnston A.W.B."/>
            <person name="Todd J.D."/>
            <person name="Rogers R."/>
            <person name="Wexler M."/>
            <person name="Bond P.L."/>
            <person name="Li Y."/>
            <person name="Richardson P."/>
        </authorList>
    </citation>
    <scope>NUCLEOTIDE SEQUENCE [LARGE SCALE GENOMIC DNA]</scope>
    <source>
        <strain evidence="11">MWYL1</strain>
    </source>
</reference>
<feature type="binding site" evidence="9">
    <location>
        <position position="139"/>
    </location>
    <ligand>
        <name>Zn(2+)</name>
        <dbReference type="ChEBI" id="CHEBI:29105"/>
        <note>catalytic</note>
    </ligand>
</feature>
<evidence type="ECO:0000256" key="2">
    <source>
        <dbReference type="ARBA" id="ARBA00022670"/>
    </source>
</evidence>
<evidence type="ECO:0000256" key="8">
    <source>
        <dbReference type="ARBA" id="ARBA00023316"/>
    </source>
</evidence>
<feature type="binding site" evidence="9">
    <location>
        <position position="210"/>
    </location>
    <ligand>
        <name>Zn(2+)</name>
        <dbReference type="ChEBI" id="CHEBI:29105"/>
        <note>catalytic</note>
    </ligand>
</feature>
<evidence type="ECO:0000256" key="6">
    <source>
        <dbReference type="ARBA" id="ARBA00022997"/>
    </source>
</evidence>
<gene>
    <name evidence="9" type="primary">ddpX</name>
    <name evidence="11" type="ordered locus">Mmwyl1_2448</name>
</gene>
<feature type="site" description="Transition state stabilizer" evidence="9">
    <location>
        <position position="90"/>
    </location>
</feature>
<dbReference type="AlphaFoldDB" id="A6VY41"/>
<dbReference type="SUPFAM" id="SSF55166">
    <property type="entry name" value="Hedgehog/DD-peptidase"/>
    <property type="match status" value="1"/>
</dbReference>
<dbReference type="KEGG" id="mmw:Mmwyl1_2448"/>
<evidence type="ECO:0000256" key="1">
    <source>
        <dbReference type="ARBA" id="ARBA00001362"/>
    </source>
</evidence>
<dbReference type="OrthoDB" id="9801430at2"/>
<evidence type="ECO:0000256" key="9">
    <source>
        <dbReference type="HAMAP-Rule" id="MF_01924"/>
    </source>
</evidence>
<evidence type="ECO:0000313" key="11">
    <source>
        <dbReference type="EMBL" id="ABR71370.1"/>
    </source>
</evidence>
<dbReference type="GO" id="GO:0160237">
    <property type="term" value="F:D-Ala-D-Ala dipeptidase activity"/>
    <property type="evidence" value="ECO:0007669"/>
    <property type="project" value="UniProtKB-EC"/>
</dbReference>
<dbReference type="GO" id="GO:0008270">
    <property type="term" value="F:zinc ion binding"/>
    <property type="evidence" value="ECO:0007669"/>
    <property type="project" value="UniProtKB-UniRule"/>
</dbReference>
<dbReference type="InterPro" id="IPR009045">
    <property type="entry name" value="Zn_M74/Hedgehog-like"/>
</dbReference>
<evidence type="ECO:0000256" key="3">
    <source>
        <dbReference type="ARBA" id="ARBA00022723"/>
    </source>
</evidence>
<evidence type="ECO:0000256" key="7">
    <source>
        <dbReference type="ARBA" id="ARBA00023049"/>
    </source>
</evidence>
<comment type="function">
    <text evidence="9 10">Catalyzes hydrolysis of the D-alanyl-D-alanine dipeptide.</text>
</comment>
<keyword evidence="7 9" id="KW-0482">Metalloprotease</keyword>
<dbReference type="CDD" id="cd14843">
    <property type="entry name" value="D-Ala-D-Ala_dipeptidase_like"/>
    <property type="match status" value="1"/>
</dbReference>
<dbReference type="HOGENOM" id="CLU_060744_2_2_6"/>
<evidence type="ECO:0000256" key="10">
    <source>
        <dbReference type="PIRNR" id="PIRNR026671"/>
    </source>
</evidence>
<dbReference type="PANTHER" id="PTHR43126">
    <property type="entry name" value="D-ALANYL-D-ALANINE DIPEPTIDASE"/>
    <property type="match status" value="1"/>
</dbReference>
<evidence type="ECO:0000256" key="5">
    <source>
        <dbReference type="ARBA" id="ARBA00022833"/>
    </source>
</evidence>
<dbReference type="EMBL" id="CP000749">
    <property type="protein sequence ID" value="ABR71370.1"/>
    <property type="molecule type" value="Genomic_DNA"/>
</dbReference>
<accession>A6VY41</accession>
<dbReference type="EC" id="3.4.13.22" evidence="9 10"/>
<organism evidence="11">
    <name type="scientific">Marinomonas sp. (strain MWYL1)</name>
    <dbReference type="NCBI Taxonomy" id="400668"/>
    <lineage>
        <taxon>Bacteria</taxon>
        <taxon>Pseudomonadati</taxon>
        <taxon>Pseudomonadota</taxon>
        <taxon>Gammaproteobacteria</taxon>
        <taxon>Oceanospirillales</taxon>
        <taxon>Oceanospirillaceae</taxon>
        <taxon>Marinomonas</taxon>
    </lineage>
</organism>
<keyword evidence="6 9" id="KW-0224">Dipeptidase</keyword>
<dbReference type="HAMAP" id="MF_01924">
    <property type="entry name" value="A_A_dipeptidase"/>
    <property type="match status" value="1"/>
</dbReference>
<dbReference type="InterPro" id="IPR000755">
    <property type="entry name" value="A_A_dipeptidase"/>
</dbReference>
<dbReference type="GO" id="GO:0006508">
    <property type="term" value="P:proteolysis"/>
    <property type="evidence" value="ECO:0007669"/>
    <property type="project" value="UniProtKB-KW"/>
</dbReference>
<dbReference type="STRING" id="400668.Mmwyl1_2448"/>
<keyword evidence="2 9" id="KW-0645">Protease</keyword>
<dbReference type="GO" id="GO:0008237">
    <property type="term" value="F:metallopeptidase activity"/>
    <property type="evidence" value="ECO:0007669"/>
    <property type="project" value="UniProtKB-KW"/>
</dbReference>
<protein>
    <recommendedName>
        <fullName evidence="9 10">D-alanyl-D-alanine dipeptidase</fullName>
        <shortName evidence="9 10">D-Ala-D-Ala dipeptidase</shortName>
        <ecNumber evidence="9 10">3.4.13.22</ecNumber>
    </recommendedName>
</protein>
<evidence type="ECO:0000256" key="4">
    <source>
        <dbReference type="ARBA" id="ARBA00022801"/>
    </source>
</evidence>
<comment type="catalytic activity">
    <reaction evidence="1 9 10">
        <text>D-alanyl-D-alanine + H2O = 2 D-alanine</text>
        <dbReference type="Rhea" id="RHEA:20661"/>
        <dbReference type="ChEBI" id="CHEBI:15377"/>
        <dbReference type="ChEBI" id="CHEBI:57416"/>
        <dbReference type="ChEBI" id="CHEBI:57822"/>
        <dbReference type="EC" id="3.4.13.22"/>
    </reaction>
</comment>